<sequence length="92" mass="9759">EGGRVSRRPSFAGEMRRKSFSGKDKGGGIASADLEKLRMAMEAANGSLDDKVKTKIAAGDGHSEADSGADFVDLLGGLNDLERTISNEIDRF</sequence>
<gene>
    <name evidence="2" type="ORF">TrLO_g15013</name>
</gene>
<evidence type="ECO:0000313" key="2">
    <source>
        <dbReference type="EMBL" id="GMH80455.1"/>
    </source>
</evidence>
<evidence type="ECO:0000313" key="3">
    <source>
        <dbReference type="Proteomes" id="UP001165122"/>
    </source>
</evidence>
<name>A0A9W7B6E5_9STRA</name>
<feature type="region of interest" description="Disordered" evidence="1">
    <location>
        <begin position="1"/>
        <end position="29"/>
    </location>
</feature>
<feature type="compositionally biased region" description="Basic and acidic residues" evidence="1">
    <location>
        <begin position="14"/>
        <end position="26"/>
    </location>
</feature>
<keyword evidence="3" id="KW-1185">Reference proteome</keyword>
<proteinExistence type="predicted"/>
<organism evidence="2 3">
    <name type="scientific">Triparma laevis f. longispina</name>
    <dbReference type="NCBI Taxonomy" id="1714387"/>
    <lineage>
        <taxon>Eukaryota</taxon>
        <taxon>Sar</taxon>
        <taxon>Stramenopiles</taxon>
        <taxon>Ochrophyta</taxon>
        <taxon>Bolidophyceae</taxon>
        <taxon>Parmales</taxon>
        <taxon>Triparmaceae</taxon>
        <taxon>Triparma</taxon>
    </lineage>
</organism>
<dbReference type="EMBL" id="BRXW01000996">
    <property type="protein sequence ID" value="GMH80455.1"/>
    <property type="molecule type" value="Genomic_DNA"/>
</dbReference>
<protein>
    <submittedName>
        <fullName evidence="2">Uncharacterized protein</fullName>
    </submittedName>
</protein>
<reference evidence="3" key="1">
    <citation type="journal article" date="2023" name="Commun. Biol.">
        <title>Genome analysis of Parmales, the sister group of diatoms, reveals the evolutionary specialization of diatoms from phago-mixotrophs to photoautotrophs.</title>
        <authorList>
            <person name="Ban H."/>
            <person name="Sato S."/>
            <person name="Yoshikawa S."/>
            <person name="Yamada K."/>
            <person name="Nakamura Y."/>
            <person name="Ichinomiya M."/>
            <person name="Sato N."/>
            <person name="Blanc-Mathieu R."/>
            <person name="Endo H."/>
            <person name="Kuwata A."/>
            <person name="Ogata H."/>
        </authorList>
    </citation>
    <scope>NUCLEOTIDE SEQUENCE [LARGE SCALE GENOMIC DNA]</scope>
    <source>
        <strain evidence="3">NIES 3700</strain>
    </source>
</reference>
<comment type="caution">
    <text evidence="2">The sequence shown here is derived from an EMBL/GenBank/DDBJ whole genome shotgun (WGS) entry which is preliminary data.</text>
</comment>
<evidence type="ECO:0000256" key="1">
    <source>
        <dbReference type="SAM" id="MobiDB-lite"/>
    </source>
</evidence>
<dbReference type="Proteomes" id="UP001165122">
    <property type="component" value="Unassembled WGS sequence"/>
</dbReference>
<accession>A0A9W7B6E5</accession>
<dbReference type="AlphaFoldDB" id="A0A9W7B6E5"/>
<feature type="non-terminal residue" evidence="2">
    <location>
        <position position="1"/>
    </location>
</feature>